<dbReference type="EMBL" id="KZ301975">
    <property type="protein sequence ID" value="PFH53099.1"/>
    <property type="molecule type" value="Genomic_DNA"/>
</dbReference>
<reference evidence="2 3" key="1">
    <citation type="submission" date="2014-02" db="EMBL/GenBank/DDBJ databases">
        <title>Transposable element dynamics among asymbiotic and ectomycorrhizal Amanita fungi.</title>
        <authorList>
            <consortium name="DOE Joint Genome Institute"/>
            <person name="Hess J."/>
            <person name="Skrede I."/>
            <person name="Wolfe B."/>
            <person name="LaButti K."/>
            <person name="Ohm R.A."/>
            <person name="Grigoriev I.V."/>
            <person name="Pringle A."/>
        </authorList>
    </citation>
    <scope>NUCLEOTIDE SEQUENCE [LARGE SCALE GENOMIC DNA]</scope>
    <source>
        <strain evidence="2 3">SKay4041</strain>
    </source>
</reference>
<dbReference type="InterPro" id="IPR029010">
    <property type="entry name" value="ThuA-like"/>
</dbReference>
<name>A0A2A9NRC8_9AGAR</name>
<dbReference type="SUPFAM" id="SSF52317">
    <property type="entry name" value="Class I glutamine amidotransferase-like"/>
    <property type="match status" value="1"/>
</dbReference>
<dbReference type="PANTHER" id="PTHR40469">
    <property type="entry name" value="SECRETED GLYCOSYL HYDROLASE"/>
    <property type="match status" value="1"/>
</dbReference>
<organism evidence="2 3">
    <name type="scientific">Amanita thiersii Skay4041</name>
    <dbReference type="NCBI Taxonomy" id="703135"/>
    <lineage>
        <taxon>Eukaryota</taxon>
        <taxon>Fungi</taxon>
        <taxon>Dikarya</taxon>
        <taxon>Basidiomycota</taxon>
        <taxon>Agaricomycotina</taxon>
        <taxon>Agaricomycetes</taxon>
        <taxon>Agaricomycetidae</taxon>
        <taxon>Agaricales</taxon>
        <taxon>Pluteineae</taxon>
        <taxon>Amanitaceae</taxon>
        <taxon>Amanita</taxon>
    </lineage>
</organism>
<proteinExistence type="predicted"/>
<evidence type="ECO:0000259" key="1">
    <source>
        <dbReference type="Pfam" id="PF06283"/>
    </source>
</evidence>
<sequence>MNSWNTRLGFLSQRVNSVLDEQGKAALQSYLDKGGNFVAIHSASDCLRNTSFFGREVGAFFDYHPPLQNATVNVLDGSHPSTNMLPRNWKVRDEMYNFKSDPRAVGAVVVLSADESSYTDDGVRKFDQGTPHPTAWYQTHGAGIESGGTAGRSFYTSLGHLNETWQDGLFMAHVLGGISWVLESKTTKAMNQTALVGNGKKDSHSESASTVATAGVETTLSAAIPQGTNAAHSTAIALLDKVAVMPIVIILWSTFYWNRLN</sequence>
<dbReference type="Proteomes" id="UP000242287">
    <property type="component" value="Unassembled WGS sequence"/>
</dbReference>
<gene>
    <name evidence="2" type="ORF">AMATHDRAFT_55510</name>
</gene>
<dbReference type="InterPro" id="IPR029062">
    <property type="entry name" value="Class_I_gatase-like"/>
</dbReference>
<dbReference type="AlphaFoldDB" id="A0A2A9NRC8"/>
<dbReference type="OrthoDB" id="3482285at2759"/>
<dbReference type="Gene3D" id="3.40.50.880">
    <property type="match status" value="1"/>
</dbReference>
<dbReference type="Pfam" id="PF06283">
    <property type="entry name" value="ThuA"/>
    <property type="match status" value="1"/>
</dbReference>
<dbReference type="PANTHER" id="PTHR40469:SF2">
    <property type="entry name" value="GALACTOSE-BINDING DOMAIN-LIKE SUPERFAMILY PROTEIN"/>
    <property type="match status" value="1"/>
</dbReference>
<evidence type="ECO:0000313" key="2">
    <source>
        <dbReference type="EMBL" id="PFH53099.1"/>
    </source>
</evidence>
<feature type="domain" description="ThuA-like" evidence="1">
    <location>
        <begin position="15"/>
        <end position="181"/>
    </location>
</feature>
<evidence type="ECO:0000313" key="3">
    <source>
        <dbReference type="Proteomes" id="UP000242287"/>
    </source>
</evidence>
<keyword evidence="3" id="KW-1185">Reference proteome</keyword>
<protein>
    <recommendedName>
        <fullName evidence="1">ThuA-like domain-containing protein</fullName>
    </recommendedName>
</protein>
<accession>A0A2A9NRC8</accession>